<dbReference type="SUPFAM" id="SSF56112">
    <property type="entry name" value="Protein kinase-like (PK-like)"/>
    <property type="match status" value="1"/>
</dbReference>
<evidence type="ECO:0000313" key="3">
    <source>
        <dbReference type="Proteomes" id="UP000218811"/>
    </source>
</evidence>
<dbReference type="InterPro" id="IPR040976">
    <property type="entry name" value="Pkinase_fungal"/>
</dbReference>
<dbReference type="AlphaFoldDB" id="A0A2H3JN93"/>
<organism evidence="2 3">
    <name type="scientific">Wolfiporia cocos (strain MD-104)</name>
    <name type="common">Brown rot fungus</name>
    <dbReference type="NCBI Taxonomy" id="742152"/>
    <lineage>
        <taxon>Eukaryota</taxon>
        <taxon>Fungi</taxon>
        <taxon>Dikarya</taxon>
        <taxon>Basidiomycota</taxon>
        <taxon>Agaricomycotina</taxon>
        <taxon>Agaricomycetes</taxon>
        <taxon>Polyporales</taxon>
        <taxon>Phaeolaceae</taxon>
        <taxon>Wolfiporia</taxon>
    </lineage>
</organism>
<reference evidence="2 3" key="1">
    <citation type="journal article" date="2012" name="Science">
        <title>The Paleozoic origin of enzymatic lignin decomposition reconstructed from 31 fungal genomes.</title>
        <authorList>
            <person name="Floudas D."/>
            <person name="Binder M."/>
            <person name="Riley R."/>
            <person name="Barry K."/>
            <person name="Blanchette R.A."/>
            <person name="Henrissat B."/>
            <person name="Martinez A.T."/>
            <person name="Otillar R."/>
            <person name="Spatafora J.W."/>
            <person name="Yadav J.S."/>
            <person name="Aerts A."/>
            <person name="Benoit I."/>
            <person name="Boyd A."/>
            <person name="Carlson A."/>
            <person name="Copeland A."/>
            <person name="Coutinho P.M."/>
            <person name="de Vries R.P."/>
            <person name="Ferreira P."/>
            <person name="Findley K."/>
            <person name="Foster B."/>
            <person name="Gaskell J."/>
            <person name="Glotzer D."/>
            <person name="Gorecki P."/>
            <person name="Heitman J."/>
            <person name="Hesse C."/>
            <person name="Hori C."/>
            <person name="Igarashi K."/>
            <person name="Jurgens J.A."/>
            <person name="Kallen N."/>
            <person name="Kersten P."/>
            <person name="Kohler A."/>
            <person name="Kuees U."/>
            <person name="Kumar T.K.A."/>
            <person name="Kuo A."/>
            <person name="LaButti K."/>
            <person name="Larrondo L.F."/>
            <person name="Lindquist E."/>
            <person name="Ling A."/>
            <person name="Lombard V."/>
            <person name="Lucas S."/>
            <person name="Lundell T."/>
            <person name="Martin R."/>
            <person name="McLaughlin D.J."/>
            <person name="Morgenstern I."/>
            <person name="Morin E."/>
            <person name="Murat C."/>
            <person name="Nagy L.G."/>
            <person name="Nolan M."/>
            <person name="Ohm R.A."/>
            <person name="Patyshakuliyeva A."/>
            <person name="Rokas A."/>
            <person name="Ruiz-Duenas F.J."/>
            <person name="Sabat G."/>
            <person name="Salamov A."/>
            <person name="Samejima M."/>
            <person name="Schmutz J."/>
            <person name="Slot J.C."/>
            <person name="St John F."/>
            <person name="Stenlid J."/>
            <person name="Sun H."/>
            <person name="Sun S."/>
            <person name="Syed K."/>
            <person name="Tsang A."/>
            <person name="Wiebenga A."/>
            <person name="Young D."/>
            <person name="Pisabarro A."/>
            <person name="Eastwood D.C."/>
            <person name="Martin F."/>
            <person name="Cullen D."/>
            <person name="Grigoriev I.V."/>
            <person name="Hibbett D.S."/>
        </authorList>
    </citation>
    <scope>NUCLEOTIDE SEQUENCE [LARGE SCALE GENOMIC DNA]</scope>
    <source>
        <strain evidence="2 3">MD-104</strain>
    </source>
</reference>
<dbReference type="Pfam" id="PF17667">
    <property type="entry name" value="Pkinase_fungal"/>
    <property type="match status" value="1"/>
</dbReference>
<dbReference type="EMBL" id="KB467965">
    <property type="protein sequence ID" value="PCH39208.1"/>
    <property type="molecule type" value="Genomic_DNA"/>
</dbReference>
<dbReference type="OrthoDB" id="5584477at2759"/>
<sequence>GEQSCMRVVLDSVGVPLSIFESMQKLMQAMQDAIEGELLAKHLCHLCVGHSRVGIMHRDIRDGNVMIIHDPCKKHVGLMNNFDYSCLVDLQHYVDADGNRGSPLSNDDLNMVDKLKRELKERTGMPQFISVSLLQARGVNSNSEPIESEPIEHTVCHDLELFYWLLIWIVLCHTDHSSIHGALACSRLFDASIDGDAFELRTGHLGKMPLCMEGGEPLSWLMRRLKSLVTAAYPDELVGPVVLGDDGERHATLLMYKSVLQAFNQALVMDGWPENDKAIPFPPPTLCQTLNFGSSGEQKDSV</sequence>
<feature type="non-terminal residue" evidence="2">
    <location>
        <position position="1"/>
    </location>
</feature>
<dbReference type="InterPro" id="IPR011009">
    <property type="entry name" value="Kinase-like_dom_sf"/>
</dbReference>
<evidence type="ECO:0000259" key="1">
    <source>
        <dbReference type="Pfam" id="PF17667"/>
    </source>
</evidence>
<name>A0A2H3JN93_WOLCO</name>
<dbReference type="Proteomes" id="UP000218811">
    <property type="component" value="Unassembled WGS sequence"/>
</dbReference>
<protein>
    <recommendedName>
        <fullName evidence="1">Fungal-type protein kinase domain-containing protein</fullName>
    </recommendedName>
</protein>
<feature type="domain" description="Fungal-type protein kinase" evidence="1">
    <location>
        <begin position="5"/>
        <end position="170"/>
    </location>
</feature>
<proteinExistence type="predicted"/>
<evidence type="ECO:0000313" key="2">
    <source>
        <dbReference type="EMBL" id="PCH39208.1"/>
    </source>
</evidence>
<accession>A0A2H3JN93</accession>
<gene>
    <name evidence="2" type="ORF">WOLCODRAFT_85161</name>
</gene>
<keyword evidence="3" id="KW-1185">Reference proteome</keyword>